<dbReference type="GO" id="GO:0000976">
    <property type="term" value="F:transcription cis-regulatory region binding"/>
    <property type="evidence" value="ECO:0007669"/>
    <property type="project" value="TreeGrafter"/>
</dbReference>
<dbReference type="SUPFAM" id="SSF53822">
    <property type="entry name" value="Periplasmic binding protein-like I"/>
    <property type="match status" value="1"/>
</dbReference>
<dbReference type="AlphaFoldDB" id="A0A7S7NRE5"/>
<gene>
    <name evidence="6" type="ORF">IRI77_37330</name>
</gene>
<dbReference type="Pfam" id="PF13377">
    <property type="entry name" value="Peripla_BP_3"/>
    <property type="match status" value="1"/>
</dbReference>
<dbReference type="CDD" id="cd06267">
    <property type="entry name" value="PBP1_LacI_sugar_binding-like"/>
    <property type="match status" value="1"/>
</dbReference>
<protein>
    <submittedName>
        <fullName evidence="6">LacI family DNA-binding transcriptional regulator</fullName>
    </submittedName>
</protein>
<dbReference type="KEGG" id="pfer:IRI77_37330"/>
<accession>A0A7S7NRE5</accession>
<dbReference type="RefSeq" id="WP_194449998.1">
    <property type="nucleotide sequence ID" value="NZ_CP063849.1"/>
</dbReference>
<keyword evidence="7" id="KW-1185">Reference proteome</keyword>
<dbReference type="EMBL" id="CP063849">
    <property type="protein sequence ID" value="QOY88335.1"/>
    <property type="molecule type" value="Genomic_DNA"/>
</dbReference>
<dbReference type="SMART" id="SM00354">
    <property type="entry name" value="HTH_LACI"/>
    <property type="match status" value="1"/>
</dbReference>
<evidence type="ECO:0000313" key="7">
    <source>
        <dbReference type="Proteomes" id="UP000593892"/>
    </source>
</evidence>
<dbReference type="PANTHER" id="PTHR30146">
    <property type="entry name" value="LACI-RELATED TRANSCRIPTIONAL REPRESSOR"/>
    <property type="match status" value="1"/>
</dbReference>
<feature type="domain" description="HTH lacI-type" evidence="5">
    <location>
        <begin position="1"/>
        <end position="55"/>
    </location>
</feature>
<dbReference type="PANTHER" id="PTHR30146:SF148">
    <property type="entry name" value="HTH-TYPE TRANSCRIPTIONAL REPRESSOR PURR-RELATED"/>
    <property type="match status" value="1"/>
</dbReference>
<keyword evidence="4" id="KW-0804">Transcription</keyword>
<proteinExistence type="predicted"/>
<organism evidence="6 7">
    <name type="scientific">Paludibaculum fermentans</name>
    <dbReference type="NCBI Taxonomy" id="1473598"/>
    <lineage>
        <taxon>Bacteria</taxon>
        <taxon>Pseudomonadati</taxon>
        <taxon>Acidobacteriota</taxon>
        <taxon>Terriglobia</taxon>
        <taxon>Bryobacterales</taxon>
        <taxon>Bryobacteraceae</taxon>
        <taxon>Paludibaculum</taxon>
    </lineage>
</organism>
<dbReference type="InterPro" id="IPR046335">
    <property type="entry name" value="LacI/GalR-like_sensor"/>
</dbReference>
<dbReference type="Gene3D" id="3.40.50.2300">
    <property type="match status" value="2"/>
</dbReference>
<keyword evidence="1" id="KW-0678">Repressor</keyword>
<dbReference type="InterPro" id="IPR010982">
    <property type="entry name" value="Lambda_DNA-bd_dom_sf"/>
</dbReference>
<dbReference type="Gene3D" id="1.10.260.40">
    <property type="entry name" value="lambda repressor-like DNA-binding domains"/>
    <property type="match status" value="1"/>
</dbReference>
<name>A0A7S7NRE5_PALFE</name>
<dbReference type="PROSITE" id="PS50932">
    <property type="entry name" value="HTH_LACI_2"/>
    <property type="match status" value="1"/>
</dbReference>
<reference evidence="6 7" key="1">
    <citation type="submission" date="2020-10" db="EMBL/GenBank/DDBJ databases">
        <title>Complete genome sequence of Paludibaculum fermentans P105T, a facultatively anaerobic acidobacterium capable of dissimilatory Fe(III) reduction.</title>
        <authorList>
            <person name="Dedysh S.N."/>
            <person name="Beletsky A.V."/>
            <person name="Kulichevskaya I.S."/>
            <person name="Mardanov A.V."/>
            <person name="Ravin N.V."/>
        </authorList>
    </citation>
    <scope>NUCLEOTIDE SEQUENCE [LARGE SCALE GENOMIC DNA]</scope>
    <source>
        <strain evidence="6 7">P105</strain>
    </source>
</reference>
<evidence type="ECO:0000256" key="1">
    <source>
        <dbReference type="ARBA" id="ARBA00022491"/>
    </source>
</evidence>
<evidence type="ECO:0000256" key="3">
    <source>
        <dbReference type="ARBA" id="ARBA00023125"/>
    </source>
</evidence>
<evidence type="ECO:0000259" key="5">
    <source>
        <dbReference type="PROSITE" id="PS50932"/>
    </source>
</evidence>
<dbReference type="Pfam" id="PF00356">
    <property type="entry name" value="LacI"/>
    <property type="match status" value="1"/>
</dbReference>
<evidence type="ECO:0000256" key="4">
    <source>
        <dbReference type="ARBA" id="ARBA00023163"/>
    </source>
</evidence>
<sequence>MGIREVARRAGVSVATVSRTVNGVRSVSPAIAAKVWSAVHAVGYVPNTQARALVSGRSRILGLIVSDITNPFYPELIQGFEQFAVQAGYDVLLGATNYDPAIMATTVRRMIERKVEGVAVMTSEIEPSLMEQLTGRRIPLVFVDIGPPGLRIGNIQVNYEAGVRQAVQHLYRLGHRRLAFIGGPSDLKSAQLRRDAFVRCTSAPEWMAARPLLLAGDHKLEGGFEAVQRLLSAPVRPTAVFCSNDLTAMGVLRGLDVEGLRAPRDLSVVGFDDIHMAEYTIPPLTTVRLPRLDLARQAFQSLMAGLEETSAPGSGLTPIETSLIVRGSTARVEPAAS</sequence>
<dbReference type="SUPFAM" id="SSF47413">
    <property type="entry name" value="lambda repressor-like DNA-binding domains"/>
    <property type="match status" value="1"/>
</dbReference>
<dbReference type="CDD" id="cd01392">
    <property type="entry name" value="HTH_LacI"/>
    <property type="match status" value="1"/>
</dbReference>
<dbReference type="InterPro" id="IPR000843">
    <property type="entry name" value="HTH_LacI"/>
</dbReference>
<keyword evidence="2" id="KW-0805">Transcription regulation</keyword>
<evidence type="ECO:0000256" key="2">
    <source>
        <dbReference type="ARBA" id="ARBA00023015"/>
    </source>
</evidence>
<dbReference type="GO" id="GO:0003700">
    <property type="term" value="F:DNA-binding transcription factor activity"/>
    <property type="evidence" value="ECO:0007669"/>
    <property type="project" value="TreeGrafter"/>
</dbReference>
<dbReference type="InterPro" id="IPR028082">
    <property type="entry name" value="Peripla_BP_I"/>
</dbReference>
<evidence type="ECO:0000313" key="6">
    <source>
        <dbReference type="EMBL" id="QOY88335.1"/>
    </source>
</evidence>
<keyword evidence="3 6" id="KW-0238">DNA-binding</keyword>
<dbReference type="Proteomes" id="UP000593892">
    <property type="component" value="Chromosome"/>
</dbReference>